<sequence length="264" mass="29762">MNQLNQHTPAPDTLFSDHAPAGVPPRSPHSPTIPALGELNWADLYGQLNDEGVAVTPPLLSREQCQEIIDTFEEPGLFRSTVVMQRHQFGRGTYKYYADPTAVPLVQTLRERLYPPMAWMANQWAPQLGERTFPGTLDGLIDECADNGQKRPTPLILQYGKGDYACLHQDIYGDIVFPLQIAVMLNQPGEDFTGGENVFVEQRPRFQSRAMVVKPRLGQGMIFPVRHRPIRGKYGFRRHPMRHGTNAVESGHRNTLGLIFHNAR</sequence>
<dbReference type="AlphaFoldDB" id="A0AAU1U1A4"/>
<organism evidence="2">
    <name type="scientific">Streptomyces sp. NBC_00119</name>
    <dbReference type="NCBI Taxonomy" id="2975659"/>
    <lineage>
        <taxon>Bacteria</taxon>
        <taxon>Bacillati</taxon>
        <taxon>Actinomycetota</taxon>
        <taxon>Actinomycetes</taxon>
        <taxon>Kitasatosporales</taxon>
        <taxon>Streptomycetaceae</taxon>
        <taxon>Streptomyces</taxon>
    </lineage>
</organism>
<evidence type="ECO:0000256" key="1">
    <source>
        <dbReference type="SAM" id="MobiDB-lite"/>
    </source>
</evidence>
<protein>
    <submittedName>
        <fullName evidence="2">2OG-Fe(II) oxygenase</fullName>
    </submittedName>
</protein>
<accession>A0AAU1U1A4</accession>
<reference evidence="2" key="1">
    <citation type="submission" date="2022-10" db="EMBL/GenBank/DDBJ databases">
        <title>The complete genomes of actinobacterial strains from the NBC collection.</title>
        <authorList>
            <person name="Joergensen T.S."/>
            <person name="Alvarez Arevalo M."/>
            <person name="Sterndorff E.B."/>
            <person name="Faurdal D."/>
            <person name="Vuksanovic O."/>
            <person name="Mourched A.-S."/>
            <person name="Charusanti P."/>
            <person name="Shaw S."/>
            <person name="Blin K."/>
            <person name="Weber T."/>
        </authorList>
    </citation>
    <scope>NUCLEOTIDE SEQUENCE</scope>
    <source>
        <strain evidence="2">NBC_00119</strain>
    </source>
</reference>
<dbReference type="InterPro" id="IPR018655">
    <property type="entry name" value="DUF2086"/>
</dbReference>
<dbReference type="EMBL" id="CP108195">
    <property type="protein sequence ID" value="WTS10507.1"/>
    <property type="molecule type" value="Genomic_DNA"/>
</dbReference>
<proteinExistence type="predicted"/>
<evidence type="ECO:0000313" key="2">
    <source>
        <dbReference type="EMBL" id="WTS10507.1"/>
    </source>
</evidence>
<feature type="region of interest" description="Disordered" evidence="1">
    <location>
        <begin position="1"/>
        <end position="32"/>
    </location>
</feature>
<dbReference type="Pfam" id="PF09859">
    <property type="entry name" value="Oxygenase-NA"/>
    <property type="match status" value="1"/>
</dbReference>
<gene>
    <name evidence="2" type="ORF">OHU69_05145</name>
</gene>
<dbReference type="Gene3D" id="2.60.120.620">
    <property type="entry name" value="q2cbj1_9rhob like domain"/>
    <property type="match status" value="1"/>
</dbReference>
<name>A0AAU1U1A4_9ACTN</name>